<protein>
    <submittedName>
        <fullName evidence="1">Uncharacterized protein</fullName>
    </submittedName>
</protein>
<dbReference type="Proteomes" id="UP001428290">
    <property type="component" value="Unassembled WGS sequence"/>
</dbReference>
<evidence type="ECO:0000313" key="1">
    <source>
        <dbReference type="EMBL" id="GAA5530797.1"/>
    </source>
</evidence>
<evidence type="ECO:0000313" key="2">
    <source>
        <dbReference type="Proteomes" id="UP001428290"/>
    </source>
</evidence>
<dbReference type="EMBL" id="BAABRU010000024">
    <property type="protein sequence ID" value="GAA5530797.1"/>
    <property type="molecule type" value="Genomic_DNA"/>
</dbReference>
<gene>
    <name evidence="1" type="ORF">Hgul01_04620</name>
</gene>
<accession>A0ABP9X5X1</accession>
<name>A0ABP9X5X1_9CHLR</name>
<proteinExistence type="predicted"/>
<organism evidence="1 2">
    <name type="scientific">Herpetosiphon gulosus</name>
    <dbReference type="NCBI Taxonomy" id="1973496"/>
    <lineage>
        <taxon>Bacteria</taxon>
        <taxon>Bacillati</taxon>
        <taxon>Chloroflexota</taxon>
        <taxon>Chloroflexia</taxon>
        <taxon>Herpetosiphonales</taxon>
        <taxon>Herpetosiphonaceae</taxon>
        <taxon>Herpetosiphon</taxon>
    </lineage>
</organism>
<reference evidence="1 2" key="1">
    <citation type="submission" date="2024-02" db="EMBL/GenBank/DDBJ databases">
        <title>Herpetosiphon gulosus NBRC 112829.</title>
        <authorList>
            <person name="Ichikawa N."/>
            <person name="Katano-Makiyama Y."/>
            <person name="Hidaka K."/>
        </authorList>
    </citation>
    <scope>NUCLEOTIDE SEQUENCE [LARGE SCALE GENOMIC DNA]</scope>
    <source>
        <strain evidence="1 2">NBRC 112829</strain>
    </source>
</reference>
<sequence>MSADMTILTDAARGVLLGYTTAYPQPLYLAWRAGLVVQLLHPALADATTLLQALIPRVMQRDGGGGSSAVVLAPQVVAEALRYLPQLHLVDLADVPAEAAALETVLVGRGTVVIALPVGVATTQLMRLVWPWLTTVLGRMLTPPYLVTWDDPAPLMITRATVQLAIHTRPTPPVIGAHATLVADGDGWLLTVVGERHPLRLRLDAPSLVTLPTTAAVRSRRR</sequence>
<comment type="caution">
    <text evidence="1">The sequence shown here is derived from an EMBL/GenBank/DDBJ whole genome shotgun (WGS) entry which is preliminary data.</text>
</comment>
<keyword evidence="2" id="KW-1185">Reference proteome</keyword>